<protein>
    <submittedName>
        <fullName evidence="1">Uncharacterized protein</fullName>
    </submittedName>
</protein>
<keyword evidence="2" id="KW-1185">Reference proteome</keyword>
<reference evidence="1 2" key="1">
    <citation type="journal article" date="2014" name="Genome Biol. Evol.">
        <title>The genome of the myxosporean Thelohanellus kitauei shows adaptations to nutrient acquisition within its fish host.</title>
        <authorList>
            <person name="Yang Y."/>
            <person name="Xiong J."/>
            <person name="Zhou Z."/>
            <person name="Huo F."/>
            <person name="Miao W."/>
            <person name="Ran C."/>
            <person name="Liu Y."/>
            <person name="Zhang J."/>
            <person name="Feng J."/>
            <person name="Wang M."/>
            <person name="Wang M."/>
            <person name="Wang L."/>
            <person name="Yao B."/>
        </authorList>
    </citation>
    <scope>NUCLEOTIDE SEQUENCE [LARGE SCALE GENOMIC DNA]</scope>
    <source>
        <strain evidence="1">Wuqing</strain>
    </source>
</reference>
<comment type="caution">
    <text evidence="1">The sequence shown here is derived from an EMBL/GenBank/DDBJ whole genome shotgun (WGS) entry which is preliminary data.</text>
</comment>
<dbReference type="AlphaFoldDB" id="A0A0C2M575"/>
<dbReference type="EMBL" id="JWZT01005098">
    <property type="protein sequence ID" value="KII62175.1"/>
    <property type="molecule type" value="Genomic_DNA"/>
</dbReference>
<dbReference type="Proteomes" id="UP000031668">
    <property type="component" value="Unassembled WGS sequence"/>
</dbReference>
<evidence type="ECO:0000313" key="2">
    <source>
        <dbReference type="Proteomes" id="UP000031668"/>
    </source>
</evidence>
<name>A0A0C2M575_THEKT</name>
<gene>
    <name evidence="1" type="ORF">RF11_07095</name>
</gene>
<accession>A0A0C2M575</accession>
<organism evidence="1 2">
    <name type="scientific">Thelohanellus kitauei</name>
    <name type="common">Myxosporean</name>
    <dbReference type="NCBI Taxonomy" id="669202"/>
    <lineage>
        <taxon>Eukaryota</taxon>
        <taxon>Metazoa</taxon>
        <taxon>Cnidaria</taxon>
        <taxon>Myxozoa</taxon>
        <taxon>Myxosporea</taxon>
        <taxon>Bivalvulida</taxon>
        <taxon>Platysporina</taxon>
        <taxon>Myxobolidae</taxon>
        <taxon>Thelohanellus</taxon>
    </lineage>
</organism>
<proteinExistence type="predicted"/>
<evidence type="ECO:0000313" key="1">
    <source>
        <dbReference type="EMBL" id="KII62175.1"/>
    </source>
</evidence>
<sequence>MEYQSSEMEGPNAVVFQYSKMAMRKYKLSEDDIKKHDKQSIVGHISEVMRRDVDLILYRKRYLLCKINSLDNRENKESKLRILNYDSNNIRDEIKNLISIIQNLKNEESIINSKLYIKTNPENLD</sequence>